<organism evidence="2 3">
    <name type="scientific">Mycena metata</name>
    <dbReference type="NCBI Taxonomy" id="1033252"/>
    <lineage>
        <taxon>Eukaryota</taxon>
        <taxon>Fungi</taxon>
        <taxon>Dikarya</taxon>
        <taxon>Basidiomycota</taxon>
        <taxon>Agaricomycotina</taxon>
        <taxon>Agaricomycetes</taxon>
        <taxon>Agaricomycetidae</taxon>
        <taxon>Agaricales</taxon>
        <taxon>Marasmiineae</taxon>
        <taxon>Mycenaceae</taxon>
        <taxon>Mycena</taxon>
    </lineage>
</organism>
<dbReference type="AlphaFoldDB" id="A0AAD7HJV8"/>
<gene>
    <name evidence="2" type="ORF">B0H16DRAFT_1600570</name>
</gene>
<dbReference type="Gene3D" id="3.40.50.300">
    <property type="entry name" value="P-loop containing nucleotide triphosphate hydrolases"/>
    <property type="match status" value="1"/>
</dbReference>
<keyword evidence="1" id="KW-0472">Membrane</keyword>
<keyword evidence="1" id="KW-0812">Transmembrane</keyword>
<evidence type="ECO:0000313" key="3">
    <source>
        <dbReference type="Proteomes" id="UP001215598"/>
    </source>
</evidence>
<protein>
    <submittedName>
        <fullName evidence="2">Uncharacterized protein</fullName>
    </submittedName>
</protein>
<accession>A0AAD7HJV8</accession>
<keyword evidence="3" id="KW-1185">Reference proteome</keyword>
<evidence type="ECO:0000313" key="2">
    <source>
        <dbReference type="EMBL" id="KAJ7722397.1"/>
    </source>
</evidence>
<dbReference type="Proteomes" id="UP001215598">
    <property type="component" value="Unassembled WGS sequence"/>
</dbReference>
<dbReference type="InterPro" id="IPR040632">
    <property type="entry name" value="Sulfotransfer_4"/>
</dbReference>
<dbReference type="SUPFAM" id="SSF52540">
    <property type="entry name" value="P-loop containing nucleoside triphosphate hydrolases"/>
    <property type="match status" value="1"/>
</dbReference>
<feature type="transmembrane region" description="Helical" evidence="1">
    <location>
        <begin position="121"/>
        <end position="142"/>
    </location>
</feature>
<comment type="caution">
    <text evidence="2">The sequence shown here is derived from an EMBL/GenBank/DDBJ whole genome shotgun (WGS) entry which is preliminary data.</text>
</comment>
<name>A0AAD7HJV8_9AGAR</name>
<dbReference type="EMBL" id="JARKIB010000220">
    <property type="protein sequence ID" value="KAJ7722397.1"/>
    <property type="molecule type" value="Genomic_DNA"/>
</dbReference>
<evidence type="ECO:0000256" key="1">
    <source>
        <dbReference type="SAM" id="Phobius"/>
    </source>
</evidence>
<dbReference type="PANTHER" id="PTHR36978:SF4">
    <property type="entry name" value="P-LOOP CONTAINING NUCLEOSIDE TRIPHOSPHATE HYDROLASE PROTEIN"/>
    <property type="match status" value="1"/>
</dbReference>
<reference evidence="2" key="1">
    <citation type="submission" date="2023-03" db="EMBL/GenBank/DDBJ databases">
        <title>Massive genome expansion in bonnet fungi (Mycena s.s.) driven by repeated elements and novel gene families across ecological guilds.</title>
        <authorList>
            <consortium name="Lawrence Berkeley National Laboratory"/>
            <person name="Harder C.B."/>
            <person name="Miyauchi S."/>
            <person name="Viragh M."/>
            <person name="Kuo A."/>
            <person name="Thoen E."/>
            <person name="Andreopoulos B."/>
            <person name="Lu D."/>
            <person name="Skrede I."/>
            <person name="Drula E."/>
            <person name="Henrissat B."/>
            <person name="Morin E."/>
            <person name="Kohler A."/>
            <person name="Barry K."/>
            <person name="LaButti K."/>
            <person name="Morin E."/>
            <person name="Salamov A."/>
            <person name="Lipzen A."/>
            <person name="Mereny Z."/>
            <person name="Hegedus B."/>
            <person name="Baldrian P."/>
            <person name="Stursova M."/>
            <person name="Weitz H."/>
            <person name="Taylor A."/>
            <person name="Grigoriev I.V."/>
            <person name="Nagy L.G."/>
            <person name="Martin F."/>
            <person name="Kauserud H."/>
        </authorList>
    </citation>
    <scope>NUCLEOTIDE SEQUENCE</scope>
    <source>
        <strain evidence="2">CBHHK182m</strain>
    </source>
</reference>
<dbReference type="Pfam" id="PF17784">
    <property type="entry name" value="Sulfotransfer_4"/>
    <property type="match status" value="1"/>
</dbReference>
<proteinExistence type="predicted"/>
<keyword evidence="1" id="KW-1133">Transmembrane helix</keyword>
<dbReference type="InterPro" id="IPR027417">
    <property type="entry name" value="P-loop_NTPase"/>
</dbReference>
<sequence>MTATLAGYRKSRLARINAWLDPAYAGKLETLFALMGKVLWGGKDWTQEEEICKAKFRAHYDEVRRLTPPGRLLEFELKQGWEPLCKFLGKEVPDEPFPHLFNTAAFQEMLKRRDRALAMNIARKLAPMLVLAISVGVGFFYFRGNMTK</sequence>
<dbReference type="PANTHER" id="PTHR36978">
    <property type="entry name" value="P-LOOP CONTAINING NUCLEOTIDE TRIPHOSPHATE HYDROLASE"/>
    <property type="match status" value="1"/>
</dbReference>